<dbReference type="Gene3D" id="3.30.70.270">
    <property type="match status" value="1"/>
</dbReference>
<dbReference type="EMBL" id="JAOPHQ010005138">
    <property type="protein sequence ID" value="KAK0136613.1"/>
    <property type="molecule type" value="Genomic_DNA"/>
</dbReference>
<dbReference type="PANTHER" id="PTHR37984">
    <property type="entry name" value="PROTEIN CBG26694"/>
    <property type="match status" value="1"/>
</dbReference>
<dbReference type="InterPro" id="IPR050951">
    <property type="entry name" value="Retrovirus_Pol_polyprotein"/>
</dbReference>
<gene>
    <name evidence="5" type="ORF">N1851_027216</name>
</gene>
<evidence type="ECO:0000256" key="2">
    <source>
        <dbReference type="ARBA" id="ARBA00012180"/>
    </source>
</evidence>
<evidence type="ECO:0000256" key="3">
    <source>
        <dbReference type="SAM" id="MobiDB-lite"/>
    </source>
</evidence>
<evidence type="ECO:0000256" key="1">
    <source>
        <dbReference type="ARBA" id="ARBA00010879"/>
    </source>
</evidence>
<evidence type="ECO:0000313" key="6">
    <source>
        <dbReference type="Proteomes" id="UP001174136"/>
    </source>
</evidence>
<keyword evidence="6" id="KW-1185">Reference proteome</keyword>
<dbReference type="InterPro" id="IPR043128">
    <property type="entry name" value="Rev_trsase/Diguanyl_cyclase"/>
</dbReference>
<organism evidence="5 6">
    <name type="scientific">Merluccius polli</name>
    <name type="common">Benguela hake</name>
    <name type="synonym">Merluccius cadenati</name>
    <dbReference type="NCBI Taxonomy" id="89951"/>
    <lineage>
        <taxon>Eukaryota</taxon>
        <taxon>Metazoa</taxon>
        <taxon>Chordata</taxon>
        <taxon>Craniata</taxon>
        <taxon>Vertebrata</taxon>
        <taxon>Euteleostomi</taxon>
        <taxon>Actinopterygii</taxon>
        <taxon>Neopterygii</taxon>
        <taxon>Teleostei</taxon>
        <taxon>Neoteleostei</taxon>
        <taxon>Acanthomorphata</taxon>
        <taxon>Zeiogadaria</taxon>
        <taxon>Gadariae</taxon>
        <taxon>Gadiformes</taxon>
        <taxon>Gadoidei</taxon>
        <taxon>Merlucciidae</taxon>
        <taxon>Merluccius</taxon>
    </lineage>
</organism>
<protein>
    <recommendedName>
        <fullName evidence="2">ribonuclease H</fullName>
        <ecNumber evidence="2">3.1.26.4</ecNumber>
    </recommendedName>
</protein>
<dbReference type="EC" id="3.1.26.4" evidence="2"/>
<dbReference type="Gene3D" id="3.10.10.10">
    <property type="entry name" value="HIV Type 1 Reverse Transcriptase, subunit A, domain 1"/>
    <property type="match status" value="1"/>
</dbReference>
<dbReference type="AlphaFoldDB" id="A0AA47MAF8"/>
<dbReference type="GO" id="GO:0004523">
    <property type="term" value="F:RNA-DNA hybrid ribonuclease activity"/>
    <property type="evidence" value="ECO:0007669"/>
    <property type="project" value="UniProtKB-EC"/>
</dbReference>
<proteinExistence type="inferred from homology"/>
<accession>A0AA47MAF8</accession>
<comment type="similarity">
    <text evidence="1">Belongs to the beta type-B retroviral polymerase family. HERV class-II K(HML-2) pol subfamily.</text>
</comment>
<comment type="caution">
    <text evidence="5">The sequence shown here is derived from an EMBL/GenBank/DDBJ whole genome shotgun (WGS) entry which is preliminary data.</text>
</comment>
<evidence type="ECO:0000313" key="5">
    <source>
        <dbReference type="EMBL" id="KAK0136613.1"/>
    </source>
</evidence>
<name>A0AA47MAF8_MERPO</name>
<feature type="region of interest" description="Disordered" evidence="3">
    <location>
        <begin position="151"/>
        <end position="177"/>
    </location>
</feature>
<dbReference type="InterPro" id="IPR000477">
    <property type="entry name" value="RT_dom"/>
</dbReference>
<dbReference type="Proteomes" id="UP001174136">
    <property type="component" value="Unassembled WGS sequence"/>
</dbReference>
<dbReference type="Pfam" id="PF00078">
    <property type="entry name" value="RVT_1"/>
    <property type="match status" value="1"/>
</dbReference>
<dbReference type="InterPro" id="IPR043502">
    <property type="entry name" value="DNA/RNA_pol_sf"/>
</dbReference>
<dbReference type="PANTHER" id="PTHR37984:SF13">
    <property type="entry name" value="RIBONUCLEASE H"/>
    <property type="match status" value="1"/>
</dbReference>
<dbReference type="SUPFAM" id="SSF56672">
    <property type="entry name" value="DNA/RNA polymerases"/>
    <property type="match status" value="1"/>
</dbReference>
<reference evidence="5" key="1">
    <citation type="journal article" date="2023" name="Front. Mar. Sci.">
        <title>A new Merluccius polli reference genome to investigate the effects of global change in West African waters.</title>
        <authorList>
            <person name="Mateo J.L."/>
            <person name="Blanco-Fernandez C."/>
            <person name="Garcia-Vazquez E."/>
            <person name="Machado-Schiaffino G."/>
        </authorList>
    </citation>
    <scope>NUCLEOTIDE SEQUENCE</scope>
    <source>
        <strain evidence="5">C29</strain>
        <tissue evidence="5">Fin</tissue>
    </source>
</reference>
<evidence type="ECO:0000259" key="4">
    <source>
        <dbReference type="Pfam" id="PF00078"/>
    </source>
</evidence>
<sequence>MHICKFHWTRKLLTINTHKGLFTYTRLPFGVSSSPAIFQRTIEAVLQGVPNVAVYLDDILLTGCNDQQHIGMVGAVLSHKMRDGTERPMGFMSRTLTPAENDYFQLDKDGLAIIEVKAVPHIVSPGVPRWAVTLRVYEYVIVYKAGKDRSNMSTHHHSARGQSAVTGDSGTGKGTDK</sequence>
<feature type="domain" description="Reverse transcriptase" evidence="4">
    <location>
        <begin position="7"/>
        <end position="78"/>
    </location>
</feature>